<sequence length="105" mass="12118">MQMHRNCRVNTTCGLLRIGNFSIPIWNTEEQEVLDLRRNHLHKLDVDKLAELPKLHTLFLTDNKIRHFGLNIFDVVPMLQRVYVGRNQLRNVPVLSSLGSSPTCA</sequence>
<proteinExistence type="predicted"/>
<dbReference type="Gene3D" id="3.80.10.10">
    <property type="entry name" value="Ribonuclease Inhibitor"/>
    <property type="match status" value="1"/>
</dbReference>
<keyword evidence="1" id="KW-1185">Reference proteome</keyword>
<dbReference type="AlphaFoldDB" id="A0A915CX53"/>
<name>A0A915CX53_9BILA</name>
<dbReference type="InterPro" id="IPR032675">
    <property type="entry name" value="LRR_dom_sf"/>
</dbReference>
<protein>
    <submittedName>
        <fullName evidence="2">Biglycan</fullName>
    </submittedName>
</protein>
<reference evidence="2" key="1">
    <citation type="submission" date="2022-11" db="UniProtKB">
        <authorList>
            <consortium name="WormBaseParasite"/>
        </authorList>
    </citation>
    <scope>IDENTIFICATION</scope>
</reference>
<accession>A0A915CX53</accession>
<dbReference type="InterPro" id="IPR001611">
    <property type="entry name" value="Leu-rich_rpt"/>
</dbReference>
<dbReference type="Proteomes" id="UP000887574">
    <property type="component" value="Unplaced"/>
</dbReference>
<evidence type="ECO:0000313" key="1">
    <source>
        <dbReference type="Proteomes" id="UP000887574"/>
    </source>
</evidence>
<organism evidence="1 2">
    <name type="scientific">Ditylenchus dipsaci</name>
    <dbReference type="NCBI Taxonomy" id="166011"/>
    <lineage>
        <taxon>Eukaryota</taxon>
        <taxon>Metazoa</taxon>
        <taxon>Ecdysozoa</taxon>
        <taxon>Nematoda</taxon>
        <taxon>Chromadorea</taxon>
        <taxon>Rhabditida</taxon>
        <taxon>Tylenchina</taxon>
        <taxon>Tylenchomorpha</taxon>
        <taxon>Sphaerularioidea</taxon>
        <taxon>Anguinidae</taxon>
        <taxon>Anguininae</taxon>
        <taxon>Ditylenchus</taxon>
    </lineage>
</organism>
<dbReference type="SUPFAM" id="SSF52058">
    <property type="entry name" value="L domain-like"/>
    <property type="match status" value="1"/>
</dbReference>
<evidence type="ECO:0000313" key="2">
    <source>
        <dbReference type="WBParaSite" id="jg1319"/>
    </source>
</evidence>
<dbReference type="WBParaSite" id="jg1319">
    <property type="protein sequence ID" value="jg1319"/>
    <property type="gene ID" value="jg1319"/>
</dbReference>
<dbReference type="Pfam" id="PF13855">
    <property type="entry name" value="LRR_8"/>
    <property type="match status" value="1"/>
</dbReference>